<dbReference type="SUPFAM" id="SSF48452">
    <property type="entry name" value="TPR-like"/>
    <property type="match status" value="1"/>
</dbReference>
<evidence type="ECO:0000256" key="9">
    <source>
        <dbReference type="SAM" id="MobiDB-lite"/>
    </source>
</evidence>
<comment type="caution">
    <text evidence="10">The sequence shown here is derived from an EMBL/GenBank/DDBJ whole genome shotgun (WGS) entry which is preliminary data.</text>
</comment>
<organism evidence="10 11">
    <name type="scientific">Actinomortierella ambigua</name>
    <dbReference type="NCBI Taxonomy" id="1343610"/>
    <lineage>
        <taxon>Eukaryota</taxon>
        <taxon>Fungi</taxon>
        <taxon>Fungi incertae sedis</taxon>
        <taxon>Mucoromycota</taxon>
        <taxon>Mortierellomycotina</taxon>
        <taxon>Mortierellomycetes</taxon>
        <taxon>Mortierellales</taxon>
        <taxon>Mortierellaceae</taxon>
        <taxon>Actinomortierella</taxon>
    </lineage>
</organism>
<protein>
    <recommendedName>
        <fullName evidence="7">Gamma-soluble NSF attachment protein</fullName>
    </recommendedName>
    <alternativeName>
        <fullName evidence="8">N-ethylmaleimide-sensitive factor attachment protein gamma</fullName>
    </alternativeName>
</protein>
<dbReference type="Gene3D" id="1.25.40.10">
    <property type="entry name" value="Tetratricopeptide repeat domain"/>
    <property type="match status" value="1"/>
</dbReference>
<dbReference type="GO" id="GO:0005774">
    <property type="term" value="C:vacuolar membrane"/>
    <property type="evidence" value="ECO:0007669"/>
    <property type="project" value="TreeGrafter"/>
</dbReference>
<dbReference type="OrthoDB" id="9984275at2759"/>
<dbReference type="PANTHER" id="PTHR13768">
    <property type="entry name" value="SOLUBLE NSF ATTACHMENT PROTEIN SNAP"/>
    <property type="match status" value="1"/>
</dbReference>
<evidence type="ECO:0000256" key="7">
    <source>
        <dbReference type="ARBA" id="ARBA00040047"/>
    </source>
</evidence>
<comment type="similarity">
    <text evidence="2">Belongs to the SNAP family.</text>
</comment>
<evidence type="ECO:0000256" key="4">
    <source>
        <dbReference type="ARBA" id="ARBA00022892"/>
    </source>
</evidence>
<gene>
    <name evidence="10" type="primary">SEC17</name>
    <name evidence="10" type="ORF">DFQ27_001576</name>
</gene>
<dbReference type="AlphaFoldDB" id="A0A9P6TV24"/>
<keyword evidence="4" id="KW-0931">ER-Golgi transport</keyword>
<sequence>GAGSYLGVFGQWFVISEIQGTRKSIGRSATGGGSATAAVDGADQSNGLEAQAEAEKERAVQAKIKKDYVGAGKAYVAAARKFEQSGTDFNRWQAGTAFEDAYKAFNMAKKTSDAIASLEQAARLFKSSGRQGSKAAGVYNSLGDILKKNNEGYVANPRRAMEMYKEAAELYQSDSDRRFIQASVRQAEMACLCKEWGIAYDVYQRVVIPESQSEELLRYTIRDHVFNSILCHFGATSGDWIVMRRDIDQGLDLAPDFAGSRGHRLLE</sequence>
<dbReference type="GO" id="GO:0019905">
    <property type="term" value="F:syntaxin binding"/>
    <property type="evidence" value="ECO:0007669"/>
    <property type="project" value="TreeGrafter"/>
</dbReference>
<evidence type="ECO:0000313" key="10">
    <source>
        <dbReference type="EMBL" id="KAG0247797.1"/>
    </source>
</evidence>
<dbReference type="EMBL" id="JAAAJB010001535">
    <property type="protein sequence ID" value="KAG0247797.1"/>
    <property type="molecule type" value="Genomic_DNA"/>
</dbReference>
<feature type="non-terminal residue" evidence="10">
    <location>
        <position position="267"/>
    </location>
</feature>
<keyword evidence="6" id="KW-0472">Membrane</keyword>
<name>A0A9P6TV24_9FUNG</name>
<keyword evidence="11" id="KW-1185">Reference proteome</keyword>
<keyword evidence="3" id="KW-0813">Transport</keyword>
<dbReference type="PANTHER" id="PTHR13768:SF2">
    <property type="entry name" value="GAMMA-SOLUBLE NSF ATTACHMENT PROTEIN"/>
    <property type="match status" value="1"/>
</dbReference>
<dbReference type="GO" id="GO:0031201">
    <property type="term" value="C:SNARE complex"/>
    <property type="evidence" value="ECO:0007669"/>
    <property type="project" value="TreeGrafter"/>
</dbReference>
<dbReference type="GO" id="GO:0005483">
    <property type="term" value="F:soluble NSF attachment protein activity"/>
    <property type="evidence" value="ECO:0007669"/>
    <property type="project" value="TreeGrafter"/>
</dbReference>
<feature type="non-terminal residue" evidence="10">
    <location>
        <position position="1"/>
    </location>
</feature>
<dbReference type="InterPro" id="IPR011990">
    <property type="entry name" value="TPR-like_helical_dom_sf"/>
</dbReference>
<dbReference type="Proteomes" id="UP000807716">
    <property type="component" value="Unassembled WGS sequence"/>
</dbReference>
<dbReference type="GO" id="GO:0006886">
    <property type="term" value="P:intracellular protein transport"/>
    <property type="evidence" value="ECO:0007669"/>
    <property type="project" value="InterPro"/>
</dbReference>
<evidence type="ECO:0000313" key="11">
    <source>
        <dbReference type="Proteomes" id="UP000807716"/>
    </source>
</evidence>
<feature type="region of interest" description="Disordered" evidence="9">
    <location>
        <begin position="24"/>
        <end position="51"/>
    </location>
</feature>
<proteinExistence type="inferred from homology"/>
<comment type="subcellular location">
    <subcellularLocation>
        <location evidence="1">Membrane</location>
        <topology evidence="1">Peripheral membrane protein</topology>
    </subcellularLocation>
</comment>
<reference evidence="10" key="1">
    <citation type="journal article" date="2020" name="Fungal Divers.">
        <title>Resolving the Mortierellaceae phylogeny through synthesis of multi-gene phylogenetics and phylogenomics.</title>
        <authorList>
            <person name="Vandepol N."/>
            <person name="Liber J."/>
            <person name="Desiro A."/>
            <person name="Na H."/>
            <person name="Kennedy M."/>
            <person name="Barry K."/>
            <person name="Grigoriev I.V."/>
            <person name="Miller A.N."/>
            <person name="O'Donnell K."/>
            <person name="Stajich J.E."/>
            <person name="Bonito G."/>
        </authorList>
    </citation>
    <scope>NUCLEOTIDE SEQUENCE</scope>
    <source>
        <strain evidence="10">BC1065</strain>
    </source>
</reference>
<dbReference type="InterPro" id="IPR000744">
    <property type="entry name" value="NSF_attach"/>
</dbReference>
<dbReference type="GO" id="GO:0016192">
    <property type="term" value="P:vesicle-mediated transport"/>
    <property type="evidence" value="ECO:0007669"/>
    <property type="project" value="UniProtKB-KW"/>
</dbReference>
<evidence type="ECO:0000256" key="5">
    <source>
        <dbReference type="ARBA" id="ARBA00022927"/>
    </source>
</evidence>
<evidence type="ECO:0000256" key="3">
    <source>
        <dbReference type="ARBA" id="ARBA00022448"/>
    </source>
</evidence>
<evidence type="ECO:0000256" key="8">
    <source>
        <dbReference type="ARBA" id="ARBA00042485"/>
    </source>
</evidence>
<evidence type="ECO:0000256" key="1">
    <source>
        <dbReference type="ARBA" id="ARBA00004170"/>
    </source>
</evidence>
<dbReference type="Pfam" id="PF14938">
    <property type="entry name" value="SNAP"/>
    <property type="match status" value="1"/>
</dbReference>
<evidence type="ECO:0000256" key="2">
    <source>
        <dbReference type="ARBA" id="ARBA00010050"/>
    </source>
</evidence>
<accession>A0A9P6TV24</accession>
<evidence type="ECO:0000256" key="6">
    <source>
        <dbReference type="ARBA" id="ARBA00023136"/>
    </source>
</evidence>
<keyword evidence="5" id="KW-0653">Protein transport</keyword>